<keyword evidence="2" id="KW-1185">Reference proteome</keyword>
<organism evidence="1 2">
    <name type="scientific">Banduia mediterranea</name>
    <dbReference type="NCBI Taxonomy" id="3075609"/>
    <lineage>
        <taxon>Bacteria</taxon>
        <taxon>Pseudomonadati</taxon>
        <taxon>Pseudomonadota</taxon>
        <taxon>Gammaproteobacteria</taxon>
        <taxon>Nevskiales</taxon>
        <taxon>Algiphilaceae</taxon>
        <taxon>Banduia</taxon>
    </lineage>
</organism>
<dbReference type="Pfam" id="PF14384">
    <property type="entry name" value="BrnA_antitoxin"/>
    <property type="match status" value="1"/>
</dbReference>
<gene>
    <name evidence="1" type="ORF">RM530_11825</name>
</gene>
<reference evidence="1 2" key="1">
    <citation type="submission" date="2023-09" db="EMBL/GenBank/DDBJ databases">
        <authorList>
            <person name="Rey-Velasco X."/>
        </authorList>
    </citation>
    <scope>NUCLEOTIDE SEQUENCE [LARGE SCALE GENOMIC DNA]</scope>
    <source>
        <strain evidence="1 2">W345</strain>
    </source>
</reference>
<dbReference type="RefSeq" id="WP_311365437.1">
    <property type="nucleotide sequence ID" value="NZ_JAVRIC010000016.1"/>
</dbReference>
<dbReference type="InterPro" id="IPR025528">
    <property type="entry name" value="BrnA_antitoxin"/>
</dbReference>
<dbReference type="EMBL" id="JAVRIC010000016">
    <property type="protein sequence ID" value="MDT0498047.1"/>
    <property type="molecule type" value="Genomic_DNA"/>
</dbReference>
<sequence length="98" mass="11065">MRKEYDLKALKVKRRGVLPALKGQTADQAKVRVTIALDRDVVEHYKQAAAKRGALPYQTQINQALRRSIDQPATQALKSELLKDKDFIRSLAREVAHG</sequence>
<proteinExistence type="predicted"/>
<name>A0ABU2WJJ6_9GAMM</name>
<accession>A0ABU2WJJ6</accession>
<protein>
    <submittedName>
        <fullName evidence="1">BrnA antitoxin family protein</fullName>
    </submittedName>
</protein>
<dbReference type="Proteomes" id="UP001254608">
    <property type="component" value="Unassembled WGS sequence"/>
</dbReference>
<evidence type="ECO:0000313" key="2">
    <source>
        <dbReference type="Proteomes" id="UP001254608"/>
    </source>
</evidence>
<evidence type="ECO:0000313" key="1">
    <source>
        <dbReference type="EMBL" id="MDT0498047.1"/>
    </source>
</evidence>
<comment type="caution">
    <text evidence="1">The sequence shown here is derived from an EMBL/GenBank/DDBJ whole genome shotgun (WGS) entry which is preliminary data.</text>
</comment>